<gene>
    <name evidence="1" type="ORF">Fcan01_14271</name>
</gene>
<accession>A0A226E025</accession>
<dbReference type="InterPro" id="IPR030125">
    <property type="entry name" value="SPIN90/Ldb17"/>
</dbReference>
<dbReference type="STRING" id="158441.A0A226E025"/>
<name>A0A226E025_FOLCA</name>
<dbReference type="EMBL" id="LNIX01000008">
    <property type="protein sequence ID" value="OXA50903.1"/>
    <property type="molecule type" value="Genomic_DNA"/>
</dbReference>
<dbReference type="PANTHER" id="PTHR13357:SF1">
    <property type="entry name" value="NCK-INTERACTING PROTEIN WITH SH3 DOMAIN"/>
    <property type="match status" value="1"/>
</dbReference>
<dbReference type="GO" id="GO:0071933">
    <property type="term" value="F:Arp2/3 complex binding"/>
    <property type="evidence" value="ECO:0007669"/>
    <property type="project" value="TreeGrafter"/>
</dbReference>
<proteinExistence type="predicted"/>
<evidence type="ECO:0000313" key="1">
    <source>
        <dbReference type="EMBL" id="OXA50903.1"/>
    </source>
</evidence>
<comment type="caution">
    <text evidence="1">The sequence shown here is derived from an EMBL/GenBank/DDBJ whole genome shotgun (WGS) entry which is preliminary data.</text>
</comment>
<dbReference type="PANTHER" id="PTHR13357">
    <property type="entry name" value="SH3 ADAPTER PROTEIN SPIN90 NCK INTERACTING PROTEIN WITH SH3 DOMAIN"/>
    <property type="match status" value="1"/>
</dbReference>
<dbReference type="GO" id="GO:0006897">
    <property type="term" value="P:endocytosis"/>
    <property type="evidence" value="ECO:0007669"/>
    <property type="project" value="TreeGrafter"/>
</dbReference>
<keyword evidence="2" id="KW-1185">Reference proteome</keyword>
<dbReference type="Proteomes" id="UP000198287">
    <property type="component" value="Unassembled WGS sequence"/>
</dbReference>
<organism evidence="1 2">
    <name type="scientific">Folsomia candida</name>
    <name type="common">Springtail</name>
    <dbReference type="NCBI Taxonomy" id="158441"/>
    <lineage>
        <taxon>Eukaryota</taxon>
        <taxon>Metazoa</taxon>
        <taxon>Ecdysozoa</taxon>
        <taxon>Arthropoda</taxon>
        <taxon>Hexapoda</taxon>
        <taxon>Collembola</taxon>
        <taxon>Entomobryomorpha</taxon>
        <taxon>Isotomoidea</taxon>
        <taxon>Isotomidae</taxon>
        <taxon>Proisotominae</taxon>
        <taxon>Folsomia</taxon>
    </lineage>
</organism>
<reference evidence="1 2" key="1">
    <citation type="submission" date="2015-12" db="EMBL/GenBank/DDBJ databases">
        <title>The genome of Folsomia candida.</title>
        <authorList>
            <person name="Faddeeva A."/>
            <person name="Derks M.F."/>
            <person name="Anvar Y."/>
            <person name="Smit S."/>
            <person name="Van Straalen N."/>
            <person name="Roelofs D."/>
        </authorList>
    </citation>
    <scope>NUCLEOTIDE SEQUENCE [LARGE SCALE GENOMIC DNA]</scope>
    <source>
        <strain evidence="1 2">VU population</strain>
        <tissue evidence="1">Whole body</tissue>
    </source>
</reference>
<protein>
    <submittedName>
        <fullName evidence="1">NCK-interacting protein with SH3 domain</fullName>
    </submittedName>
</protein>
<sequence>MDFRVEGTAPSFYVSCLEDTHLGSGEGEKQQRGDKLFCSTMMETEGGGGVGGGRGGGGGENCAHGGSCYICAPIPEGVVAQLEKVTGLDKTMSRKAAFTVLKYLKEHRHTSGFQEVMKYIQPDIFEGRYRPYVPVKNVKQVLLTRAGSFALGGSSGGSMNNNAAIASGALLTTNMKLTSAFEMCEKEVEDFEKQEALIASEDVIRQESPITTSEEIIRPESPITTSEEVIRPESPITTSEDVIRPESPIAKEDVIRQEIPIVTRENVIRKGSPIKTSGGAIRHEIPVASEDVVRQKRSFVKDGTTQQESSFRSLGAIPRESSIASLGATKKKSSFRSLGAIPRETTNLGATRQENSFWSLGPNPRESSTACLGATRKENSFVNLGAIPQALSLYSKEQQLLALLRFLSRQNGAWGIFEEEYFVLSHLFELTQLLTVLDSPSIKRIARCDRYTNVKGLCLYFALEKRWLIRSELVNALELLAVKDKSSTSVMMKSDLPADLAKDIYREYMDSSGDQSRILSCCNLLVTLLRGECSLRFDHFDRMDSKFVFALLQISEGLMQAEVGDELRDAAVAVILAYNTHFEPDDDIQETSGFFMENDLNIFLAGLGVYIPEIEIGDEKRTSALRLARLILCRLNHQHPGLRRILQVLKCVLTETDEVSFTDQKIARKIARDIEGARLHTTF</sequence>
<evidence type="ECO:0000313" key="2">
    <source>
        <dbReference type="Proteomes" id="UP000198287"/>
    </source>
</evidence>
<dbReference type="AlphaFoldDB" id="A0A226E025"/>
<dbReference type="OrthoDB" id="445362at2759"/>